<proteinExistence type="predicted"/>
<organism evidence="1 2">
    <name type="scientific">Anisodus tanguticus</name>
    <dbReference type="NCBI Taxonomy" id="243964"/>
    <lineage>
        <taxon>Eukaryota</taxon>
        <taxon>Viridiplantae</taxon>
        <taxon>Streptophyta</taxon>
        <taxon>Embryophyta</taxon>
        <taxon>Tracheophyta</taxon>
        <taxon>Spermatophyta</taxon>
        <taxon>Magnoliopsida</taxon>
        <taxon>eudicotyledons</taxon>
        <taxon>Gunneridae</taxon>
        <taxon>Pentapetalae</taxon>
        <taxon>asterids</taxon>
        <taxon>lamiids</taxon>
        <taxon>Solanales</taxon>
        <taxon>Solanaceae</taxon>
        <taxon>Solanoideae</taxon>
        <taxon>Hyoscyameae</taxon>
        <taxon>Anisodus</taxon>
    </lineage>
</organism>
<name>A0AAE1SDP4_9SOLA</name>
<protein>
    <submittedName>
        <fullName evidence="1">Uncharacterized protein</fullName>
    </submittedName>
</protein>
<sequence length="61" mass="6994">MLGYEIGRLTSDKKLSLSINRRYTIAYGRGEPISFVWDPKVKKQVSDQINHTLKAAPEQMN</sequence>
<dbReference type="EMBL" id="JAVYJV010000006">
    <property type="protein sequence ID" value="KAK4367801.1"/>
    <property type="molecule type" value="Genomic_DNA"/>
</dbReference>
<gene>
    <name evidence="1" type="ORF">RND71_011593</name>
</gene>
<evidence type="ECO:0000313" key="1">
    <source>
        <dbReference type="EMBL" id="KAK4367801.1"/>
    </source>
</evidence>
<dbReference type="AlphaFoldDB" id="A0AAE1SDP4"/>
<evidence type="ECO:0000313" key="2">
    <source>
        <dbReference type="Proteomes" id="UP001291623"/>
    </source>
</evidence>
<dbReference type="Proteomes" id="UP001291623">
    <property type="component" value="Unassembled WGS sequence"/>
</dbReference>
<accession>A0AAE1SDP4</accession>
<reference evidence="1" key="1">
    <citation type="submission" date="2023-12" db="EMBL/GenBank/DDBJ databases">
        <title>Genome assembly of Anisodus tanguticus.</title>
        <authorList>
            <person name="Wang Y.-J."/>
        </authorList>
    </citation>
    <scope>NUCLEOTIDE SEQUENCE</scope>
    <source>
        <strain evidence="1">KB-2021</strain>
        <tissue evidence="1">Leaf</tissue>
    </source>
</reference>
<comment type="caution">
    <text evidence="1">The sequence shown here is derived from an EMBL/GenBank/DDBJ whole genome shotgun (WGS) entry which is preliminary data.</text>
</comment>
<keyword evidence="2" id="KW-1185">Reference proteome</keyword>